<gene>
    <name evidence="2" type="ORF">HGUI_02535</name>
</gene>
<dbReference type="OrthoDB" id="5054775at2759"/>
<organism evidence="2 3">
    <name type="scientific">Hanseniaspora guilliermondii</name>
    <dbReference type="NCBI Taxonomy" id="56406"/>
    <lineage>
        <taxon>Eukaryota</taxon>
        <taxon>Fungi</taxon>
        <taxon>Dikarya</taxon>
        <taxon>Ascomycota</taxon>
        <taxon>Saccharomycotina</taxon>
        <taxon>Saccharomycetes</taxon>
        <taxon>Saccharomycodales</taxon>
        <taxon>Saccharomycodaceae</taxon>
        <taxon>Hanseniaspora</taxon>
    </lineage>
</organism>
<proteinExistence type="predicted"/>
<accession>A0A1L0CZN7</accession>
<reference evidence="3" key="1">
    <citation type="submission" date="2016-11" db="EMBL/GenBank/DDBJ databases">
        <authorList>
            <person name="Guldener U."/>
        </authorList>
    </citation>
    <scope>NUCLEOTIDE SEQUENCE [LARGE SCALE GENOMIC DNA]</scope>
</reference>
<feature type="compositionally biased region" description="Low complexity" evidence="1">
    <location>
        <begin position="194"/>
        <end position="215"/>
    </location>
</feature>
<name>A0A1L0CZN7_9ASCO</name>
<evidence type="ECO:0000313" key="2">
    <source>
        <dbReference type="EMBL" id="SGZ40335.1"/>
    </source>
</evidence>
<dbReference type="VEuPathDB" id="FungiDB:HGUI_02535"/>
<evidence type="ECO:0000256" key="1">
    <source>
        <dbReference type="SAM" id="MobiDB-lite"/>
    </source>
</evidence>
<protein>
    <submittedName>
        <fullName evidence="2">Uncharacterized protein</fullName>
    </submittedName>
</protein>
<feature type="region of interest" description="Disordered" evidence="1">
    <location>
        <begin position="154"/>
        <end position="215"/>
    </location>
</feature>
<keyword evidence="3" id="KW-1185">Reference proteome</keyword>
<dbReference type="EMBL" id="FQNF01000047">
    <property type="protein sequence ID" value="SGZ40335.1"/>
    <property type="molecule type" value="Genomic_DNA"/>
</dbReference>
<feature type="compositionally biased region" description="Polar residues" evidence="1">
    <location>
        <begin position="161"/>
        <end position="174"/>
    </location>
</feature>
<dbReference type="Proteomes" id="UP000183365">
    <property type="component" value="Unassembled WGS sequence"/>
</dbReference>
<sequence>MHNNGNQLLEDKFNKKLKLDHNEKYKQNLIKFEKLSTLLEGSHMNIFDMTTKPFNQNGLIEFENIKFYHNVLKNENSLTNGVRLGNISRRIMGKNNMKTMKRDGIKGFYELTYKKKLEQVNKLIKKDVPKEINKSEMTTEPKKSLFSNVTTVRQGKENGIHKNNSLFNMNTKNKPANIINKGYQDDDYSDVESDNSGSSSSFSSDGSSSDLSLTSGSEVHGYNEEYWKEHNKAEKKKKLFNDYNYLETMTDNENNDYEEYYHKKWDTLLEKNDDLMNKNHLGVKKRIDTFDDDKDSVFDLMKKETRNSISMAPKTAHTLLPTAFHTHMFLGNNTFTNIDANGNQNDLSIEEEDLNFFSEKGGKGSK</sequence>
<evidence type="ECO:0000313" key="3">
    <source>
        <dbReference type="Proteomes" id="UP000183365"/>
    </source>
</evidence>
<dbReference type="AlphaFoldDB" id="A0A1L0CZN7"/>